<evidence type="ECO:0000256" key="1">
    <source>
        <dbReference type="SAM" id="SignalP"/>
    </source>
</evidence>
<sequence length="168" mass="17569">MRTQSTLFFTLAALTSTGFASPLTAEIKRAIVPLVEIAERAQIDGEISAIPTANAANHAVETATERQTTSAEGIGAIVSANATRHEKPADVAPGAEEIHAILAANAANHKTQGVSLARAEIDATNHAGEPAEKRQETTVSQAEIDPITTDSIANHAGEAAEKRQERLC</sequence>
<evidence type="ECO:0008006" key="4">
    <source>
        <dbReference type="Google" id="ProtNLM"/>
    </source>
</evidence>
<organism evidence="2 3">
    <name type="scientific">Amylocarpus encephaloides</name>
    <dbReference type="NCBI Taxonomy" id="45428"/>
    <lineage>
        <taxon>Eukaryota</taxon>
        <taxon>Fungi</taxon>
        <taxon>Dikarya</taxon>
        <taxon>Ascomycota</taxon>
        <taxon>Pezizomycotina</taxon>
        <taxon>Leotiomycetes</taxon>
        <taxon>Helotiales</taxon>
        <taxon>Helotiales incertae sedis</taxon>
        <taxon>Amylocarpus</taxon>
    </lineage>
</organism>
<feature type="signal peptide" evidence="1">
    <location>
        <begin position="1"/>
        <end position="20"/>
    </location>
</feature>
<dbReference type="Proteomes" id="UP000824998">
    <property type="component" value="Unassembled WGS sequence"/>
</dbReference>
<protein>
    <recommendedName>
        <fullName evidence="4">SMP domain-containing protein</fullName>
    </recommendedName>
</protein>
<comment type="caution">
    <text evidence="2">The sequence shown here is derived from an EMBL/GenBank/DDBJ whole genome shotgun (WGS) entry which is preliminary data.</text>
</comment>
<evidence type="ECO:0000313" key="3">
    <source>
        <dbReference type="Proteomes" id="UP000824998"/>
    </source>
</evidence>
<feature type="chain" id="PRO_5040238417" description="SMP domain-containing protein" evidence="1">
    <location>
        <begin position="21"/>
        <end position="168"/>
    </location>
</feature>
<evidence type="ECO:0000313" key="2">
    <source>
        <dbReference type="EMBL" id="KAG9229534.1"/>
    </source>
</evidence>
<gene>
    <name evidence="2" type="ORF">BJ875DRAFT_488834</name>
</gene>
<dbReference type="EMBL" id="MU251757">
    <property type="protein sequence ID" value="KAG9229534.1"/>
    <property type="molecule type" value="Genomic_DNA"/>
</dbReference>
<accession>A0A9P7Y9A9</accession>
<name>A0A9P7Y9A9_9HELO</name>
<dbReference type="AlphaFoldDB" id="A0A9P7Y9A9"/>
<keyword evidence="1" id="KW-0732">Signal</keyword>
<proteinExistence type="predicted"/>
<keyword evidence="3" id="KW-1185">Reference proteome</keyword>
<reference evidence="2" key="1">
    <citation type="journal article" date="2021" name="IMA Fungus">
        <title>Genomic characterization of three marine fungi, including Emericellopsis atlantica sp. nov. with signatures of a generalist lifestyle and marine biomass degradation.</title>
        <authorList>
            <person name="Hagestad O.C."/>
            <person name="Hou L."/>
            <person name="Andersen J.H."/>
            <person name="Hansen E.H."/>
            <person name="Altermark B."/>
            <person name="Li C."/>
            <person name="Kuhnert E."/>
            <person name="Cox R.J."/>
            <person name="Crous P.W."/>
            <person name="Spatafora J.W."/>
            <person name="Lail K."/>
            <person name="Amirebrahimi M."/>
            <person name="Lipzen A."/>
            <person name="Pangilinan J."/>
            <person name="Andreopoulos W."/>
            <person name="Hayes R.D."/>
            <person name="Ng V."/>
            <person name="Grigoriev I.V."/>
            <person name="Jackson S.A."/>
            <person name="Sutton T.D.S."/>
            <person name="Dobson A.D.W."/>
            <person name="Rama T."/>
        </authorList>
    </citation>
    <scope>NUCLEOTIDE SEQUENCE</scope>
    <source>
        <strain evidence="2">TRa018bII</strain>
    </source>
</reference>